<reference evidence="5 6" key="1">
    <citation type="submission" date="2016-11" db="EMBL/GenBank/DDBJ databases">
        <authorList>
            <person name="Jaros S."/>
            <person name="Januszkiewicz K."/>
            <person name="Wedrychowicz H."/>
        </authorList>
    </citation>
    <scope>NUCLEOTIDE SEQUENCE [LARGE SCALE GENOMIC DNA]</scope>
    <source>
        <strain evidence="5 6">DSM 4740</strain>
    </source>
</reference>
<evidence type="ECO:0000259" key="3">
    <source>
        <dbReference type="PROSITE" id="PS50914"/>
    </source>
</evidence>
<dbReference type="InterPro" id="IPR014004">
    <property type="entry name" value="Transpt-assoc_nodulatn_dom_bac"/>
</dbReference>
<dbReference type="PROSITE" id="PS51257">
    <property type="entry name" value="PROKAR_LIPOPROTEIN"/>
    <property type="match status" value="1"/>
</dbReference>
<feature type="signal peptide" evidence="2">
    <location>
        <begin position="1"/>
        <end position="25"/>
    </location>
</feature>
<dbReference type="Proteomes" id="UP000321726">
    <property type="component" value="Unassembled WGS sequence"/>
</dbReference>
<accession>A0A1M6ZZZ4</accession>
<dbReference type="PROSITE" id="PS50914">
    <property type="entry name" value="BON"/>
    <property type="match status" value="2"/>
</dbReference>
<dbReference type="SMART" id="SM00749">
    <property type="entry name" value="BON"/>
    <property type="match status" value="2"/>
</dbReference>
<organism evidence="5 6">
    <name type="scientific">Halomonas cupida</name>
    <dbReference type="NCBI Taxonomy" id="44933"/>
    <lineage>
        <taxon>Bacteria</taxon>
        <taxon>Pseudomonadati</taxon>
        <taxon>Pseudomonadota</taxon>
        <taxon>Gammaproteobacteria</taxon>
        <taxon>Oceanospirillales</taxon>
        <taxon>Halomonadaceae</taxon>
        <taxon>Halomonas</taxon>
    </lineage>
</organism>
<dbReference type="InterPro" id="IPR007055">
    <property type="entry name" value="BON_dom"/>
</dbReference>
<dbReference type="EMBL" id="BJXU01000016">
    <property type="protein sequence ID" value="GEN22583.1"/>
    <property type="molecule type" value="Genomic_DNA"/>
</dbReference>
<dbReference type="OrthoDB" id="9783990at2"/>
<evidence type="ECO:0000313" key="7">
    <source>
        <dbReference type="Proteomes" id="UP000321726"/>
    </source>
</evidence>
<name>A0A1M6ZZZ4_9GAMM</name>
<keyword evidence="7" id="KW-1185">Reference proteome</keyword>
<gene>
    <name evidence="4" type="ORF">HCU01_05320</name>
    <name evidence="5" type="ORF">SAMN05660971_00309</name>
</gene>
<dbReference type="Gene3D" id="3.30.1340.30">
    <property type="match status" value="1"/>
</dbReference>
<evidence type="ECO:0000313" key="6">
    <source>
        <dbReference type="Proteomes" id="UP000184123"/>
    </source>
</evidence>
<protein>
    <submittedName>
        <fullName evidence="4">BON domain-containing protein</fullName>
    </submittedName>
    <submittedName>
        <fullName evidence="5">Osmotically-inducible protein OsmY, contains BON domain</fullName>
    </submittedName>
</protein>
<feature type="domain" description="BON" evidence="3">
    <location>
        <begin position="123"/>
        <end position="190"/>
    </location>
</feature>
<dbReference type="STRING" id="44933.SAMN05660971_00309"/>
<feature type="chain" id="PRO_5013382620" evidence="2">
    <location>
        <begin position="26"/>
        <end position="190"/>
    </location>
</feature>
<dbReference type="InterPro" id="IPR051686">
    <property type="entry name" value="Lipoprotein_DolP"/>
</dbReference>
<dbReference type="RefSeq" id="WP_073433260.1">
    <property type="nucleotide sequence ID" value="NZ_BJXU01000016.1"/>
</dbReference>
<feature type="domain" description="BON" evidence="3">
    <location>
        <begin position="45"/>
        <end position="114"/>
    </location>
</feature>
<evidence type="ECO:0000313" key="5">
    <source>
        <dbReference type="EMBL" id="SHL36108.1"/>
    </source>
</evidence>
<dbReference type="PANTHER" id="PTHR34606">
    <property type="entry name" value="BON DOMAIN-CONTAINING PROTEIN"/>
    <property type="match status" value="1"/>
</dbReference>
<dbReference type="Pfam" id="PF04972">
    <property type="entry name" value="BON"/>
    <property type="match status" value="2"/>
</dbReference>
<dbReference type="AlphaFoldDB" id="A0A1M6ZZZ4"/>
<dbReference type="PANTHER" id="PTHR34606:SF4">
    <property type="entry name" value="OUTER MEMBRANE LIPOPROTEIN DOLP"/>
    <property type="match status" value="1"/>
</dbReference>
<dbReference type="EMBL" id="FRCA01000001">
    <property type="protein sequence ID" value="SHL36108.1"/>
    <property type="molecule type" value="Genomic_DNA"/>
</dbReference>
<proteinExistence type="predicted"/>
<reference evidence="4 7" key="2">
    <citation type="submission" date="2019-07" db="EMBL/GenBank/DDBJ databases">
        <title>Whole genome shotgun sequence of Halomonas cupida NBRC 102219.</title>
        <authorList>
            <person name="Hosoyama A."/>
            <person name="Uohara A."/>
            <person name="Ohji S."/>
            <person name="Ichikawa N."/>
        </authorList>
    </citation>
    <scope>NUCLEOTIDE SEQUENCE [LARGE SCALE GENOMIC DNA]</scope>
    <source>
        <strain evidence="4 7">NBRC 102219</strain>
    </source>
</reference>
<evidence type="ECO:0000313" key="4">
    <source>
        <dbReference type="EMBL" id="GEN22583.1"/>
    </source>
</evidence>
<keyword evidence="1 2" id="KW-0732">Signal</keyword>
<sequence>MNQRSLGAILALTIALGGCSAVTSATNPGVIDEDYHERTIGTEVEDSNIENKAKHNMGRVDARLNDARINVDSYNGVVLLTGQTPSEELRQRAEEVASQVRNVRRVHNELTVSGNLPGSQVMKDAWLTTKVNTALATSSEINSSHFKVVTENATVYLMGTVTRAEGERAVQIAASAGGMERIVKVFDYTD</sequence>
<evidence type="ECO:0000256" key="1">
    <source>
        <dbReference type="ARBA" id="ARBA00022729"/>
    </source>
</evidence>
<evidence type="ECO:0000256" key="2">
    <source>
        <dbReference type="SAM" id="SignalP"/>
    </source>
</evidence>
<dbReference type="Proteomes" id="UP000184123">
    <property type="component" value="Unassembled WGS sequence"/>
</dbReference>